<protein>
    <submittedName>
        <fullName evidence="2">ATP-dependent helicase BRM-like</fullName>
    </submittedName>
</protein>
<dbReference type="GO" id="GO:0004386">
    <property type="term" value="F:helicase activity"/>
    <property type="evidence" value="ECO:0007669"/>
    <property type="project" value="UniProtKB-KW"/>
</dbReference>
<dbReference type="Proteomes" id="UP001140949">
    <property type="component" value="Unassembled WGS sequence"/>
</dbReference>
<dbReference type="EMBL" id="JANAVB010039356">
    <property type="protein sequence ID" value="KAJ6799716.1"/>
    <property type="molecule type" value="Genomic_DNA"/>
</dbReference>
<keyword evidence="2" id="KW-0547">Nucleotide-binding</keyword>
<proteinExistence type="predicted"/>
<evidence type="ECO:0000313" key="3">
    <source>
        <dbReference type="Proteomes" id="UP001140949"/>
    </source>
</evidence>
<keyword evidence="1" id="KW-0472">Membrane</keyword>
<feature type="transmembrane region" description="Helical" evidence="1">
    <location>
        <begin position="35"/>
        <end position="59"/>
    </location>
</feature>
<comment type="caution">
    <text evidence="2">The sequence shown here is derived from an EMBL/GenBank/DDBJ whole genome shotgun (WGS) entry which is preliminary data.</text>
</comment>
<reference evidence="2" key="1">
    <citation type="journal article" date="2023" name="GigaByte">
        <title>Genome assembly of the bearded iris, Iris pallida Lam.</title>
        <authorList>
            <person name="Bruccoleri R.E."/>
            <person name="Oakeley E.J."/>
            <person name="Faust A.M.E."/>
            <person name="Altorfer M."/>
            <person name="Dessus-Babus S."/>
            <person name="Burckhardt D."/>
            <person name="Oertli M."/>
            <person name="Naumann U."/>
            <person name="Petersen F."/>
            <person name="Wong J."/>
        </authorList>
    </citation>
    <scope>NUCLEOTIDE SEQUENCE</scope>
    <source>
        <strain evidence="2">GSM-AAB239-AS_SAM_17_03QT</strain>
    </source>
</reference>
<dbReference type="AlphaFoldDB" id="A0AAX6E6N6"/>
<name>A0AAX6E6N6_IRIPA</name>
<keyword evidence="1" id="KW-0812">Transmembrane</keyword>
<reference evidence="2" key="2">
    <citation type="submission" date="2023-04" db="EMBL/GenBank/DDBJ databases">
        <authorList>
            <person name="Bruccoleri R.E."/>
            <person name="Oakeley E.J."/>
            <person name="Faust A.-M."/>
            <person name="Dessus-Babus S."/>
            <person name="Altorfer M."/>
            <person name="Burckhardt D."/>
            <person name="Oertli M."/>
            <person name="Naumann U."/>
            <person name="Petersen F."/>
            <person name="Wong J."/>
        </authorList>
    </citation>
    <scope>NUCLEOTIDE SEQUENCE</scope>
    <source>
        <strain evidence="2">GSM-AAB239-AS_SAM_17_03QT</strain>
        <tissue evidence="2">Leaf</tissue>
    </source>
</reference>
<organism evidence="2 3">
    <name type="scientific">Iris pallida</name>
    <name type="common">Sweet iris</name>
    <dbReference type="NCBI Taxonomy" id="29817"/>
    <lineage>
        <taxon>Eukaryota</taxon>
        <taxon>Viridiplantae</taxon>
        <taxon>Streptophyta</taxon>
        <taxon>Embryophyta</taxon>
        <taxon>Tracheophyta</taxon>
        <taxon>Spermatophyta</taxon>
        <taxon>Magnoliopsida</taxon>
        <taxon>Liliopsida</taxon>
        <taxon>Asparagales</taxon>
        <taxon>Iridaceae</taxon>
        <taxon>Iridoideae</taxon>
        <taxon>Irideae</taxon>
        <taxon>Iris</taxon>
    </lineage>
</organism>
<keyword evidence="2" id="KW-0347">Helicase</keyword>
<sequence>MIGLNQLALLELTLTMRCGGLRRTQCTRLRCLRTLIINVWSCAKFAIILYSTTLISMIIPKTLLSDPVESCGFLIEFL</sequence>
<keyword evidence="2" id="KW-0378">Hydrolase</keyword>
<evidence type="ECO:0000256" key="1">
    <source>
        <dbReference type="SAM" id="Phobius"/>
    </source>
</evidence>
<keyword evidence="3" id="KW-1185">Reference proteome</keyword>
<accession>A0AAX6E6N6</accession>
<keyword evidence="1" id="KW-1133">Transmembrane helix</keyword>
<evidence type="ECO:0000313" key="2">
    <source>
        <dbReference type="EMBL" id="KAJ6799716.1"/>
    </source>
</evidence>
<keyword evidence="2" id="KW-0067">ATP-binding</keyword>
<gene>
    <name evidence="2" type="ORF">M6B38_205710</name>
</gene>